<dbReference type="PANTHER" id="PTHR24045:SF0">
    <property type="entry name" value="N-ACETYLGLUCOSAMINE-1-PHOSPHOTRANSFERASE SUBUNITS ALPHA_BETA"/>
    <property type="match status" value="1"/>
</dbReference>
<dbReference type="PANTHER" id="PTHR24045">
    <property type="match status" value="1"/>
</dbReference>
<evidence type="ECO:0000259" key="4">
    <source>
        <dbReference type="Pfam" id="PF11380"/>
    </source>
</evidence>
<dbReference type="InterPro" id="IPR021520">
    <property type="entry name" value="Stealth_CR2"/>
</dbReference>
<comment type="caution">
    <text evidence="6">The sequence shown here is derived from an EMBL/GenBank/DDBJ whole genome shotgun (WGS) entry which is preliminary data.</text>
</comment>
<keyword evidence="3" id="KW-0270">Exopolysaccharide synthesis</keyword>
<proteinExistence type="inferred from homology"/>
<dbReference type="Proteomes" id="UP000469325">
    <property type="component" value="Unassembled WGS sequence"/>
</dbReference>
<evidence type="ECO:0000259" key="5">
    <source>
        <dbReference type="Pfam" id="PF17101"/>
    </source>
</evidence>
<dbReference type="GO" id="GO:0000271">
    <property type="term" value="P:polysaccharide biosynthetic process"/>
    <property type="evidence" value="ECO:0007669"/>
    <property type="project" value="UniProtKB-KW"/>
</dbReference>
<evidence type="ECO:0000256" key="3">
    <source>
        <dbReference type="ARBA" id="ARBA00023169"/>
    </source>
</evidence>
<gene>
    <name evidence="6" type="ORF">FYJ68_05220</name>
</gene>
<dbReference type="Pfam" id="PF17101">
    <property type="entry name" value="Stealth_CR1"/>
    <property type="match status" value="1"/>
</dbReference>
<dbReference type="Pfam" id="PF11380">
    <property type="entry name" value="Stealth_CR2"/>
    <property type="match status" value="1"/>
</dbReference>
<feature type="domain" description="Stealth protein CR2 conserved region 2" evidence="4">
    <location>
        <begin position="63"/>
        <end position="162"/>
    </location>
</feature>
<name>A0A6N7XAT4_9ACTN</name>
<keyword evidence="7" id="KW-1185">Reference proteome</keyword>
<evidence type="ECO:0000256" key="1">
    <source>
        <dbReference type="ARBA" id="ARBA00007583"/>
    </source>
</evidence>
<dbReference type="InterPro" id="IPR031358">
    <property type="entry name" value="Stealth_CR1"/>
</dbReference>
<feature type="domain" description="Stealth protein CR1 conserved region 1" evidence="5">
    <location>
        <begin position="21"/>
        <end position="40"/>
    </location>
</feature>
<comment type="similarity">
    <text evidence="1">Belongs to the stealth family.</text>
</comment>
<evidence type="ECO:0000313" key="6">
    <source>
        <dbReference type="EMBL" id="MST72507.1"/>
    </source>
</evidence>
<dbReference type="GO" id="GO:0016772">
    <property type="term" value="F:transferase activity, transferring phosphorus-containing groups"/>
    <property type="evidence" value="ECO:0007669"/>
    <property type="project" value="InterPro"/>
</dbReference>
<sequence>MCSASSASVGSRAFPGDEGVIDFVVTWVDGSDPEWQRAHRLARSVSQRVPHVQVAEIDDGSQRYRDMGTLRYWFRGVERFAPWVRTVHLVTNGQVPDWLDLGNERLHLVTHDQFMPPSCLPTFNSNAIELCYHLIPGLAEHFVSFNDDVFLVGPLEPSDLFRGGLPRDMLACQPVIANPANPVMSHIYLNNSLLLSRHFAKRKVMRERPGTFFHLGYPPRYFAYNLVELAFPQMTGFFTPHGPAVMLRSTFDEVWREEPDVLGATVASRFRGDDDVSIYVLQEWQKLSGGFCPANVTRRLGYYAFECDRDLDRLERDLAGGSRTFACVNDGECSDFESRAARVRSLLERLLPEPCSFER</sequence>
<organism evidence="6 7">
    <name type="scientific">Olsenella porci</name>
    <dbReference type="NCBI Taxonomy" id="2652279"/>
    <lineage>
        <taxon>Bacteria</taxon>
        <taxon>Bacillati</taxon>
        <taxon>Actinomycetota</taxon>
        <taxon>Coriobacteriia</taxon>
        <taxon>Coriobacteriales</taxon>
        <taxon>Atopobiaceae</taxon>
        <taxon>Olsenella</taxon>
    </lineage>
</organism>
<accession>A0A6N7XAT4</accession>
<protein>
    <submittedName>
        <fullName evidence="6">Capsular biosynthesis protein</fullName>
    </submittedName>
</protein>
<evidence type="ECO:0000313" key="7">
    <source>
        <dbReference type="Proteomes" id="UP000469325"/>
    </source>
</evidence>
<evidence type="ECO:0000256" key="2">
    <source>
        <dbReference type="ARBA" id="ARBA00022679"/>
    </source>
</evidence>
<keyword evidence="2" id="KW-0808">Transferase</keyword>
<dbReference type="EMBL" id="VUNC01000003">
    <property type="protein sequence ID" value="MST72507.1"/>
    <property type="molecule type" value="Genomic_DNA"/>
</dbReference>
<dbReference type="AlphaFoldDB" id="A0A6N7XAT4"/>
<dbReference type="InterPro" id="IPR047141">
    <property type="entry name" value="Stealth"/>
</dbReference>
<reference evidence="6 7" key="1">
    <citation type="submission" date="2019-08" db="EMBL/GenBank/DDBJ databases">
        <title>In-depth cultivation of the pig gut microbiome towards novel bacterial diversity and tailored functional studies.</title>
        <authorList>
            <person name="Wylensek D."/>
            <person name="Hitch T.C.A."/>
            <person name="Clavel T."/>
        </authorList>
    </citation>
    <scope>NUCLEOTIDE SEQUENCE [LARGE SCALE GENOMIC DNA]</scope>
    <source>
        <strain evidence="6 7">CA-Schmier-601-WT-1</strain>
    </source>
</reference>